<keyword evidence="2" id="KW-1185">Reference proteome</keyword>
<comment type="caution">
    <text evidence="1">The sequence shown here is derived from an EMBL/GenBank/DDBJ whole genome shotgun (WGS) entry which is preliminary data.</text>
</comment>
<name>A0AAV7RR41_PLEWA</name>
<sequence>MGTTDPAAALEELKRTGERKWVLRESILAGNWTSDAARKAVLLSNCRSKRAAGLPAAKVSDPVVALGTLCNGHKEELGTIGA</sequence>
<evidence type="ECO:0000313" key="2">
    <source>
        <dbReference type="Proteomes" id="UP001066276"/>
    </source>
</evidence>
<dbReference type="Proteomes" id="UP001066276">
    <property type="component" value="Chromosome 5"/>
</dbReference>
<reference evidence="1" key="1">
    <citation type="journal article" date="2022" name="bioRxiv">
        <title>Sequencing and chromosome-scale assembly of the giantPleurodeles waltlgenome.</title>
        <authorList>
            <person name="Brown T."/>
            <person name="Elewa A."/>
            <person name="Iarovenko S."/>
            <person name="Subramanian E."/>
            <person name="Araus A.J."/>
            <person name="Petzold A."/>
            <person name="Susuki M."/>
            <person name="Suzuki K.-i.T."/>
            <person name="Hayashi T."/>
            <person name="Toyoda A."/>
            <person name="Oliveira C."/>
            <person name="Osipova E."/>
            <person name="Leigh N.D."/>
            <person name="Simon A."/>
            <person name="Yun M.H."/>
        </authorList>
    </citation>
    <scope>NUCLEOTIDE SEQUENCE</scope>
    <source>
        <strain evidence="1">20211129_DDA</strain>
        <tissue evidence="1">Liver</tissue>
    </source>
</reference>
<organism evidence="1 2">
    <name type="scientific">Pleurodeles waltl</name>
    <name type="common">Iberian ribbed newt</name>
    <dbReference type="NCBI Taxonomy" id="8319"/>
    <lineage>
        <taxon>Eukaryota</taxon>
        <taxon>Metazoa</taxon>
        <taxon>Chordata</taxon>
        <taxon>Craniata</taxon>
        <taxon>Vertebrata</taxon>
        <taxon>Euteleostomi</taxon>
        <taxon>Amphibia</taxon>
        <taxon>Batrachia</taxon>
        <taxon>Caudata</taxon>
        <taxon>Salamandroidea</taxon>
        <taxon>Salamandridae</taxon>
        <taxon>Pleurodelinae</taxon>
        <taxon>Pleurodeles</taxon>
    </lineage>
</organism>
<gene>
    <name evidence="1" type="ORF">NDU88_007492</name>
</gene>
<accession>A0AAV7RR41</accession>
<proteinExistence type="predicted"/>
<protein>
    <submittedName>
        <fullName evidence="1">Uncharacterized protein</fullName>
    </submittedName>
</protein>
<evidence type="ECO:0000313" key="1">
    <source>
        <dbReference type="EMBL" id="KAJ1154749.1"/>
    </source>
</evidence>
<dbReference type="AlphaFoldDB" id="A0AAV7RR41"/>
<dbReference type="EMBL" id="JANPWB010000009">
    <property type="protein sequence ID" value="KAJ1154749.1"/>
    <property type="molecule type" value="Genomic_DNA"/>
</dbReference>